<keyword evidence="9" id="KW-0735">Signal-anchor</keyword>
<dbReference type="GO" id="GO:0070403">
    <property type="term" value="F:NAD+ binding"/>
    <property type="evidence" value="ECO:0007669"/>
    <property type="project" value="InterPro"/>
</dbReference>
<keyword evidence="11" id="KW-0520">NAD</keyword>
<evidence type="ECO:0000256" key="7">
    <source>
        <dbReference type="ARBA" id="ARBA00022692"/>
    </source>
</evidence>
<dbReference type="PANTHER" id="PTHR43078">
    <property type="entry name" value="UDP-GLUCURONIC ACID DECARBOXYLASE-RELATED"/>
    <property type="match status" value="1"/>
</dbReference>
<keyword evidence="13" id="KW-0472">Membrane</keyword>
<keyword evidence="10" id="KW-1133">Transmembrane helix</keyword>
<feature type="domain" description="NAD(P)-binding" evidence="18">
    <location>
        <begin position="11"/>
        <end position="314"/>
    </location>
</feature>
<evidence type="ECO:0000256" key="1">
    <source>
        <dbReference type="ARBA" id="ARBA00001911"/>
    </source>
</evidence>
<evidence type="ECO:0000256" key="13">
    <source>
        <dbReference type="ARBA" id="ARBA00023136"/>
    </source>
</evidence>
<keyword evidence="7" id="KW-0812">Transmembrane</keyword>
<keyword evidence="14" id="KW-0325">Glycoprotein</keyword>
<dbReference type="InterPro" id="IPR044516">
    <property type="entry name" value="UXS-like"/>
</dbReference>
<evidence type="ECO:0000256" key="14">
    <source>
        <dbReference type="ARBA" id="ARBA00023180"/>
    </source>
</evidence>
<dbReference type="InterPro" id="IPR036291">
    <property type="entry name" value="NAD(P)-bd_dom_sf"/>
</dbReference>
<dbReference type="CDD" id="cd05230">
    <property type="entry name" value="UGD_SDR_e"/>
    <property type="match status" value="1"/>
</dbReference>
<name>A0AAD6CST1_9EURO</name>
<dbReference type="FunFam" id="3.40.50.720:FF:000065">
    <property type="entry name" value="UDP-glucuronic acid decarboxylase 1"/>
    <property type="match status" value="1"/>
</dbReference>
<evidence type="ECO:0000313" key="20">
    <source>
        <dbReference type="Proteomes" id="UP001220324"/>
    </source>
</evidence>
<keyword evidence="20" id="KW-1185">Reference proteome</keyword>
<keyword evidence="15" id="KW-0456">Lyase</keyword>
<evidence type="ECO:0000256" key="11">
    <source>
        <dbReference type="ARBA" id="ARBA00023027"/>
    </source>
</evidence>
<organism evidence="19 20">
    <name type="scientific">Penicillium frequentans</name>
    <dbReference type="NCBI Taxonomy" id="3151616"/>
    <lineage>
        <taxon>Eukaryota</taxon>
        <taxon>Fungi</taxon>
        <taxon>Dikarya</taxon>
        <taxon>Ascomycota</taxon>
        <taxon>Pezizomycotina</taxon>
        <taxon>Eurotiomycetes</taxon>
        <taxon>Eurotiomycetidae</taxon>
        <taxon>Eurotiales</taxon>
        <taxon>Aspergillaceae</taxon>
        <taxon>Penicillium</taxon>
    </lineage>
</organism>
<dbReference type="AlphaFoldDB" id="A0AAD6CST1"/>
<evidence type="ECO:0000256" key="9">
    <source>
        <dbReference type="ARBA" id="ARBA00022968"/>
    </source>
</evidence>
<comment type="similarity">
    <text evidence="4">Belongs to the NAD(P)-dependent epimerase/dehydratase family. UDP-glucuronic acid decarboxylase subfamily.</text>
</comment>
<evidence type="ECO:0000259" key="18">
    <source>
        <dbReference type="Pfam" id="PF16363"/>
    </source>
</evidence>
<evidence type="ECO:0000313" key="19">
    <source>
        <dbReference type="EMBL" id="KAJ5537750.1"/>
    </source>
</evidence>
<evidence type="ECO:0000256" key="10">
    <source>
        <dbReference type="ARBA" id="ARBA00022989"/>
    </source>
</evidence>
<dbReference type="InterPro" id="IPR016040">
    <property type="entry name" value="NAD(P)-bd_dom"/>
</dbReference>
<dbReference type="SUPFAM" id="SSF51735">
    <property type="entry name" value="NAD(P)-binding Rossmann-fold domains"/>
    <property type="match status" value="1"/>
</dbReference>
<evidence type="ECO:0000256" key="6">
    <source>
        <dbReference type="ARBA" id="ARBA00018816"/>
    </source>
</evidence>
<reference evidence="19 20" key="1">
    <citation type="journal article" date="2023" name="IMA Fungus">
        <title>Comparative genomic study of the Penicillium genus elucidates a diverse pangenome and 15 lateral gene transfer events.</title>
        <authorList>
            <person name="Petersen C."/>
            <person name="Sorensen T."/>
            <person name="Nielsen M.R."/>
            <person name="Sondergaard T.E."/>
            <person name="Sorensen J.L."/>
            <person name="Fitzpatrick D.A."/>
            <person name="Frisvad J.C."/>
            <person name="Nielsen K.L."/>
        </authorList>
    </citation>
    <scope>NUCLEOTIDE SEQUENCE [LARGE SCALE GENOMIC DNA]</scope>
    <source>
        <strain evidence="19 20">IBT 35679</strain>
    </source>
</reference>
<dbReference type="Pfam" id="PF16363">
    <property type="entry name" value="GDP_Man_Dehyd"/>
    <property type="match status" value="1"/>
</dbReference>
<evidence type="ECO:0000256" key="15">
    <source>
        <dbReference type="ARBA" id="ARBA00023239"/>
    </source>
</evidence>
<comment type="catalytic activity">
    <reaction evidence="17">
        <text>UDP-alpha-D-glucuronate + H(+) = UDP-alpha-D-xylose + CO2</text>
        <dbReference type="Rhea" id="RHEA:23916"/>
        <dbReference type="ChEBI" id="CHEBI:15378"/>
        <dbReference type="ChEBI" id="CHEBI:16526"/>
        <dbReference type="ChEBI" id="CHEBI:57632"/>
        <dbReference type="ChEBI" id="CHEBI:58052"/>
        <dbReference type="EC" id="4.1.1.35"/>
    </reaction>
    <physiologicalReaction direction="left-to-right" evidence="17">
        <dbReference type="Rhea" id="RHEA:23917"/>
    </physiologicalReaction>
</comment>
<dbReference type="GO" id="GO:0032580">
    <property type="term" value="C:Golgi cisterna membrane"/>
    <property type="evidence" value="ECO:0007669"/>
    <property type="project" value="UniProtKB-SubCell"/>
</dbReference>
<keyword evidence="12" id="KW-0333">Golgi apparatus</keyword>
<evidence type="ECO:0000256" key="4">
    <source>
        <dbReference type="ARBA" id="ARBA00007505"/>
    </source>
</evidence>
<dbReference type="GO" id="GO:0042732">
    <property type="term" value="P:D-xylose metabolic process"/>
    <property type="evidence" value="ECO:0007669"/>
    <property type="project" value="InterPro"/>
</dbReference>
<evidence type="ECO:0000256" key="5">
    <source>
        <dbReference type="ARBA" id="ARBA00012290"/>
    </source>
</evidence>
<evidence type="ECO:0000256" key="12">
    <source>
        <dbReference type="ARBA" id="ARBA00023034"/>
    </source>
</evidence>
<comment type="pathway">
    <text evidence="3">Nucleotide-sugar biosynthesis; UDP-alpha-D-xylose biosynthesis; UDP-alpha-D-xylose from UDP-alpha-D-glucuronate: step 1/1.</text>
</comment>
<proteinExistence type="inferred from homology"/>
<dbReference type="GO" id="GO:0048040">
    <property type="term" value="F:UDP-glucuronate decarboxylase activity"/>
    <property type="evidence" value="ECO:0007669"/>
    <property type="project" value="UniProtKB-EC"/>
</dbReference>
<accession>A0AAD6CST1</accession>
<comment type="caution">
    <text evidence="19">The sequence shown here is derived from an EMBL/GenBank/DDBJ whole genome shotgun (WGS) entry which is preliminary data.</text>
</comment>
<evidence type="ECO:0000256" key="8">
    <source>
        <dbReference type="ARBA" id="ARBA00022793"/>
    </source>
</evidence>
<keyword evidence="8" id="KW-0210">Decarboxylase</keyword>
<evidence type="ECO:0000256" key="2">
    <source>
        <dbReference type="ARBA" id="ARBA00004447"/>
    </source>
</evidence>
<evidence type="ECO:0000256" key="17">
    <source>
        <dbReference type="ARBA" id="ARBA00049410"/>
    </source>
</evidence>
<evidence type="ECO:0000256" key="3">
    <source>
        <dbReference type="ARBA" id="ARBA00005100"/>
    </source>
</evidence>
<dbReference type="EMBL" id="JAQIZZ010000006">
    <property type="protein sequence ID" value="KAJ5537750.1"/>
    <property type="molecule type" value="Genomic_DNA"/>
</dbReference>
<gene>
    <name evidence="19" type="ORF">N7494_007229</name>
</gene>
<comment type="subcellular location">
    <subcellularLocation>
        <location evidence="2">Golgi apparatus</location>
        <location evidence="2">Golgi stack membrane</location>
        <topology evidence="2">Single-pass type II membrane protein</topology>
    </subcellularLocation>
</comment>
<protein>
    <recommendedName>
        <fullName evidence="6">UDP-glucuronic acid decarboxylase 1</fullName>
        <ecNumber evidence="5">4.1.1.35</ecNumber>
    </recommendedName>
    <alternativeName>
        <fullName evidence="16">UDP-glucuronate decarboxylase 1</fullName>
    </alternativeName>
</protein>
<dbReference type="Gene3D" id="3.40.50.720">
    <property type="entry name" value="NAD(P)-binding Rossmann-like Domain"/>
    <property type="match status" value="1"/>
</dbReference>
<comment type="cofactor">
    <cofactor evidence="1">
        <name>NAD(+)</name>
        <dbReference type="ChEBI" id="CHEBI:57540"/>
    </cofactor>
</comment>
<dbReference type="EC" id="4.1.1.35" evidence="5"/>
<sequence>MTTDKPMLRILVTGAAGFLGSSLVDFLLQKDHIVIGLDNLTTGSPANLRHLENHPGFTFVNQDICSLLDRHQEIDQIYNLACPASPVQYQRAPVSTLNTCFHGTQNLLELAKNRNIRILHTSTSEVYGDPLTHPQPETYWGNVNPFGPRSCYDEGKRVAEALCYAYREQYNLDIRIAHIFNTYGPRMSSQDGRVISNFIVSALSGNALNIYGDGLATRSFQYVTDCLEGLYRLMNSGYDAGPVNIGNDKEFTIREAADLVIELVSEMTNKPRATVAFLPKPLDDPSVRRPQVSLAKRELGWEAVVPLRDGLRKTIQWHMDQQGSAK</sequence>
<evidence type="ECO:0000256" key="16">
    <source>
        <dbReference type="ARBA" id="ARBA00031585"/>
    </source>
</evidence>
<dbReference type="Proteomes" id="UP001220324">
    <property type="component" value="Unassembled WGS sequence"/>
</dbReference>
<dbReference type="PANTHER" id="PTHR43078:SF6">
    <property type="entry name" value="UDP-GLUCURONIC ACID DECARBOXYLASE 1"/>
    <property type="match status" value="1"/>
</dbReference>